<accession>A0AAW1KAR1</accession>
<proteinExistence type="predicted"/>
<dbReference type="Proteomes" id="UP001443914">
    <property type="component" value="Unassembled WGS sequence"/>
</dbReference>
<comment type="caution">
    <text evidence="2">The sequence shown here is derived from an EMBL/GenBank/DDBJ whole genome shotgun (WGS) entry which is preliminary data.</text>
</comment>
<organism evidence="2 3">
    <name type="scientific">Saponaria officinalis</name>
    <name type="common">Common soapwort</name>
    <name type="synonym">Lychnis saponaria</name>
    <dbReference type="NCBI Taxonomy" id="3572"/>
    <lineage>
        <taxon>Eukaryota</taxon>
        <taxon>Viridiplantae</taxon>
        <taxon>Streptophyta</taxon>
        <taxon>Embryophyta</taxon>
        <taxon>Tracheophyta</taxon>
        <taxon>Spermatophyta</taxon>
        <taxon>Magnoliopsida</taxon>
        <taxon>eudicotyledons</taxon>
        <taxon>Gunneridae</taxon>
        <taxon>Pentapetalae</taxon>
        <taxon>Caryophyllales</taxon>
        <taxon>Caryophyllaceae</taxon>
        <taxon>Caryophylleae</taxon>
        <taxon>Saponaria</taxon>
    </lineage>
</organism>
<keyword evidence="3" id="KW-1185">Reference proteome</keyword>
<feature type="region of interest" description="Disordered" evidence="1">
    <location>
        <begin position="341"/>
        <end position="394"/>
    </location>
</feature>
<feature type="region of interest" description="Disordered" evidence="1">
    <location>
        <begin position="1"/>
        <end position="29"/>
    </location>
</feature>
<reference evidence="2" key="1">
    <citation type="submission" date="2024-03" db="EMBL/GenBank/DDBJ databases">
        <title>WGS assembly of Saponaria officinalis var. Norfolk2.</title>
        <authorList>
            <person name="Jenkins J."/>
            <person name="Shu S."/>
            <person name="Grimwood J."/>
            <person name="Barry K."/>
            <person name="Goodstein D."/>
            <person name="Schmutz J."/>
            <person name="Leebens-Mack J."/>
            <person name="Osbourn A."/>
        </authorList>
    </citation>
    <scope>NUCLEOTIDE SEQUENCE [LARGE SCALE GENOMIC DNA]</scope>
    <source>
        <strain evidence="2">JIC</strain>
    </source>
</reference>
<evidence type="ECO:0000256" key="1">
    <source>
        <dbReference type="SAM" id="MobiDB-lite"/>
    </source>
</evidence>
<sequence>MAFDDERSSSRSTNSKDNDETIERVPGFPNIGFPDENHRTYFERFCRRSVDPTRFISHNMLRTLGLEEAMRSLCAGTGTEGIFDAHKLTFKDVTYEFLASFYISGSKESPECHYRISNYNATANVADLADMLGVCGTGFLESPRPDNKAILWYAMTGKTLPEKGKPHASEIQHPVVKLWFRLLGTTIFGGTELNNITNVELDILDAYLNVDHGPRYQINIAAQIIRHIDRLARHNRATPLHCGGIATMLTRAFLAGEFDPSVHMPLHSDPATNFDSSLFDLAYLRNSLFWLDRENNWFHDNAPLLKLPNEDLPALEPLPASDQALPRPVYYIRAPVVARTRSRRVPTTQSRASRRTAEAGPYTQAGSSSQAGPSTPAAHDQSAHQPPPQFTPPYGSDYPYYVPYPPGAMLPPFDSISAADREHLMWETQQQFKQSMYLGRIHTSLSLYPSYEAHVSDDTVQPGDPHPSWFDLPP</sequence>
<gene>
    <name evidence="2" type="ORF">RND81_06G086800</name>
</gene>
<feature type="compositionally biased region" description="Basic and acidic residues" evidence="1">
    <location>
        <begin position="1"/>
        <end position="23"/>
    </location>
</feature>
<protein>
    <submittedName>
        <fullName evidence="2">Uncharacterized protein</fullName>
    </submittedName>
</protein>
<name>A0AAW1KAR1_SAPOF</name>
<evidence type="ECO:0000313" key="2">
    <source>
        <dbReference type="EMBL" id="KAK9714335.1"/>
    </source>
</evidence>
<dbReference type="EMBL" id="JBDFQZ010000006">
    <property type="protein sequence ID" value="KAK9714335.1"/>
    <property type="molecule type" value="Genomic_DNA"/>
</dbReference>
<feature type="compositionally biased region" description="Polar residues" evidence="1">
    <location>
        <begin position="364"/>
        <end position="373"/>
    </location>
</feature>
<dbReference type="AlphaFoldDB" id="A0AAW1KAR1"/>
<evidence type="ECO:0000313" key="3">
    <source>
        <dbReference type="Proteomes" id="UP001443914"/>
    </source>
</evidence>